<reference evidence="2" key="2">
    <citation type="submission" date="2022-10" db="EMBL/GenBank/DDBJ databases">
        <authorList>
            <consortium name="ENA_rothamsted_submissions"/>
            <consortium name="culmorum"/>
            <person name="King R."/>
        </authorList>
    </citation>
    <scope>NUCLEOTIDE SEQUENCE</scope>
</reference>
<dbReference type="EMBL" id="OU895880">
    <property type="protein sequence ID" value="CAG9812053.1"/>
    <property type="molecule type" value="Genomic_DNA"/>
</dbReference>
<gene>
    <name evidence="2" type="ORF">CHIRRI_LOCUS14858</name>
</gene>
<dbReference type="AlphaFoldDB" id="A0A9N9WZD1"/>
<keyword evidence="3" id="KW-1185">Reference proteome</keyword>
<name>A0A9N9WZD1_9DIPT</name>
<organism evidence="2 3">
    <name type="scientific">Chironomus riparius</name>
    <dbReference type="NCBI Taxonomy" id="315576"/>
    <lineage>
        <taxon>Eukaryota</taxon>
        <taxon>Metazoa</taxon>
        <taxon>Ecdysozoa</taxon>
        <taxon>Arthropoda</taxon>
        <taxon>Hexapoda</taxon>
        <taxon>Insecta</taxon>
        <taxon>Pterygota</taxon>
        <taxon>Neoptera</taxon>
        <taxon>Endopterygota</taxon>
        <taxon>Diptera</taxon>
        <taxon>Nematocera</taxon>
        <taxon>Chironomoidea</taxon>
        <taxon>Chironomidae</taxon>
        <taxon>Chironominae</taxon>
        <taxon>Chironomus</taxon>
    </lineage>
</organism>
<evidence type="ECO:0000313" key="3">
    <source>
        <dbReference type="Proteomes" id="UP001153620"/>
    </source>
</evidence>
<reference evidence="2" key="1">
    <citation type="submission" date="2022-01" db="EMBL/GenBank/DDBJ databases">
        <authorList>
            <person name="King R."/>
        </authorList>
    </citation>
    <scope>NUCLEOTIDE SEQUENCE</scope>
</reference>
<feature type="compositionally biased region" description="Basic and acidic residues" evidence="1">
    <location>
        <begin position="48"/>
        <end position="60"/>
    </location>
</feature>
<evidence type="ECO:0000313" key="2">
    <source>
        <dbReference type="EMBL" id="CAG9812053.1"/>
    </source>
</evidence>
<sequence>MHKLREKYIIPPEIRQHLDSINQLKQVIEKTEMKSWEKLAQAANPRPIEGDISMRSKKTDQMSGLSYRSQNIHNNEAEQIDEETDSEYEEEEDIIENDINFQLATLPNHKT</sequence>
<protein>
    <submittedName>
        <fullName evidence="2">Uncharacterized protein</fullName>
    </submittedName>
</protein>
<accession>A0A9N9WZD1</accession>
<dbReference type="Proteomes" id="UP001153620">
    <property type="component" value="Chromosome 4"/>
</dbReference>
<feature type="compositionally biased region" description="Polar residues" evidence="1">
    <location>
        <begin position="61"/>
        <end position="74"/>
    </location>
</feature>
<evidence type="ECO:0000256" key="1">
    <source>
        <dbReference type="SAM" id="MobiDB-lite"/>
    </source>
</evidence>
<feature type="region of interest" description="Disordered" evidence="1">
    <location>
        <begin position="38"/>
        <end position="88"/>
    </location>
</feature>
<proteinExistence type="predicted"/>
<feature type="compositionally biased region" description="Acidic residues" evidence="1">
    <location>
        <begin position="78"/>
        <end position="88"/>
    </location>
</feature>